<evidence type="ECO:0000256" key="5">
    <source>
        <dbReference type="ARBA" id="ARBA00022695"/>
    </source>
</evidence>
<dbReference type="EC" id="2.7.7.7" evidence="2 12"/>
<dbReference type="EMBL" id="JACRSU010000001">
    <property type="protein sequence ID" value="MBC8539905.1"/>
    <property type="molecule type" value="Genomic_DNA"/>
</dbReference>
<keyword evidence="13" id="KW-0269">Exonuclease</keyword>
<dbReference type="InterPro" id="IPR054690">
    <property type="entry name" value="DNA_polI_exonuclease"/>
</dbReference>
<evidence type="ECO:0000256" key="9">
    <source>
        <dbReference type="ARBA" id="ARBA00023125"/>
    </source>
</evidence>
<dbReference type="InterPro" id="IPR043502">
    <property type="entry name" value="DNA/RNA_pol_sf"/>
</dbReference>
<dbReference type="InterPro" id="IPR008918">
    <property type="entry name" value="HhH2"/>
</dbReference>
<dbReference type="GO" id="GO:0008409">
    <property type="term" value="F:5'-3' exonuclease activity"/>
    <property type="evidence" value="ECO:0007669"/>
    <property type="project" value="UniProtKB-UniRule"/>
</dbReference>
<dbReference type="NCBIfam" id="TIGR00593">
    <property type="entry name" value="pola"/>
    <property type="match status" value="1"/>
</dbReference>
<dbReference type="SMART" id="SM00482">
    <property type="entry name" value="POLAc"/>
    <property type="match status" value="1"/>
</dbReference>
<evidence type="ECO:0000256" key="13">
    <source>
        <dbReference type="RuleBase" id="RU004460"/>
    </source>
</evidence>
<keyword evidence="8 13" id="KW-0239">DNA-directed DNA polymerase</keyword>
<dbReference type="InterPro" id="IPR036397">
    <property type="entry name" value="RNaseH_sf"/>
</dbReference>
<dbReference type="Gene3D" id="3.30.70.370">
    <property type="match status" value="1"/>
</dbReference>
<evidence type="ECO:0000313" key="16">
    <source>
        <dbReference type="EMBL" id="MBC8539905.1"/>
    </source>
</evidence>
<sequence length="875" mass="98316">MEKLLILDANSIVNRAFYAVRLLTTKEGAHTNAIFGFLNILFKYMDEIRPDYIAAAFDLPQPTFRHEMYDGYKATRHKMPDELAEQIPVLKEVLSAMNIKIYEKPGFEADDVIGTAARVCTEENVCCCVLTGDRDDLQLASQNVLIHLVTTRMGNTSTEVFDDKKVQEKYGVTPEEFIDLKAIMGDSSDNIPGVRGIGEKGATALIQAFHSVDGIYENLNSDKITNAIRKKLEAGKSDAYMSKNLATIDRNVPIDIVIPETKVAPYDTGALFDLFTRLEFRSFIKKLELTPEKDAPETEADIFEHAAFESVSDKNRLKELLNQDNICFLPDRIEDKIAFCTDKQHGFSADIAGNEDIWKAFLESPQKKCTHSLKDTLVFFSKLGIDAKNIDFDTAIAAYLLEPSRRSYDIEGLAADFLHITLEESDEGGTQLSLESALSDDGDTALMKKALAVLALKEYEIEQMERQEVNELFATIEMPLVYVLASMEEIGFTVDQKRLTEFGKILSAEQDNLTQEIYELAGHEFNINSPKQLATVLFDELGLKSKKKTKSGYSTNAEVLEKLRFAHPIVDKILEYRKISKLNSTYVDGLMAVIDKKTGKVHSSFNQTVTVTGRISSTEPNLQNIPVRTELGREMRRMFVAESEEYVLVDADYSQIELRVLAHIAGDENMIEAFRSGFDIHASTAAKVFGVSPDSVSGEMRSAAKAINFGLVYGMGEFSLSQDLHISLKEAKAYIDDYLGSYPNVKKYMKDTVDFAKEYGYVKTMFGRRRDIPELKSSNYQTRSFGERAAMNTPVQGTAADIIKLAMINVSRRLKQENLKSRLILQVHDELIVEAEKTEVDQVCRILKTEMENAASLLVPLKVDMQTGHSWYDTK</sequence>
<dbReference type="SUPFAM" id="SSF56672">
    <property type="entry name" value="DNA/RNA polymerases"/>
    <property type="match status" value="1"/>
</dbReference>
<keyword evidence="10 13" id="KW-0234">DNA repair</keyword>
<dbReference type="GO" id="GO:0006261">
    <property type="term" value="P:DNA-templated DNA replication"/>
    <property type="evidence" value="ECO:0007669"/>
    <property type="project" value="UniProtKB-UniRule"/>
</dbReference>
<evidence type="ECO:0000256" key="12">
    <source>
        <dbReference type="NCBIfam" id="TIGR00593"/>
    </source>
</evidence>
<evidence type="ECO:0000256" key="10">
    <source>
        <dbReference type="ARBA" id="ARBA00023204"/>
    </source>
</evidence>
<keyword evidence="9 13" id="KW-0238">DNA-binding</keyword>
<comment type="function">
    <text evidence="13">In addition to polymerase activity, this DNA polymerase exhibits 5'-3' exonuclease activity.</text>
</comment>
<dbReference type="PRINTS" id="PR00868">
    <property type="entry name" value="DNAPOLI"/>
</dbReference>
<evidence type="ECO:0000256" key="6">
    <source>
        <dbReference type="ARBA" id="ARBA00022705"/>
    </source>
</evidence>
<protein>
    <recommendedName>
        <fullName evidence="3 12">DNA polymerase I</fullName>
        <ecNumber evidence="2 12">2.7.7.7</ecNumber>
    </recommendedName>
</protein>
<evidence type="ECO:0000313" key="17">
    <source>
        <dbReference type="Proteomes" id="UP000611762"/>
    </source>
</evidence>
<dbReference type="GO" id="GO:0003887">
    <property type="term" value="F:DNA-directed DNA polymerase activity"/>
    <property type="evidence" value="ECO:0007669"/>
    <property type="project" value="UniProtKB-UniRule"/>
</dbReference>
<dbReference type="Gene3D" id="3.30.420.10">
    <property type="entry name" value="Ribonuclease H-like superfamily/Ribonuclease H"/>
    <property type="match status" value="1"/>
</dbReference>
<keyword evidence="13" id="KW-0540">Nuclease</keyword>
<keyword evidence="4 13" id="KW-0808">Transferase</keyword>
<dbReference type="SMART" id="SM00279">
    <property type="entry name" value="HhH2"/>
    <property type="match status" value="1"/>
</dbReference>
<evidence type="ECO:0000259" key="15">
    <source>
        <dbReference type="SMART" id="SM00482"/>
    </source>
</evidence>
<evidence type="ECO:0000256" key="2">
    <source>
        <dbReference type="ARBA" id="ARBA00012417"/>
    </source>
</evidence>
<dbReference type="FunFam" id="1.10.150.20:FF:000003">
    <property type="entry name" value="DNA polymerase I"/>
    <property type="match status" value="1"/>
</dbReference>
<dbReference type="Gene3D" id="3.40.50.1010">
    <property type="entry name" value="5'-nuclease"/>
    <property type="match status" value="1"/>
</dbReference>
<evidence type="ECO:0000256" key="1">
    <source>
        <dbReference type="ARBA" id="ARBA00007705"/>
    </source>
</evidence>
<dbReference type="Pfam" id="PF01367">
    <property type="entry name" value="5_3_exonuc"/>
    <property type="match status" value="1"/>
</dbReference>
<dbReference type="InterPro" id="IPR001098">
    <property type="entry name" value="DNA-dir_DNA_pol_A_palm_dom"/>
</dbReference>
<dbReference type="FunFam" id="1.10.150.20:FF:000002">
    <property type="entry name" value="DNA polymerase I"/>
    <property type="match status" value="1"/>
</dbReference>
<dbReference type="Gene3D" id="1.10.150.20">
    <property type="entry name" value="5' to 3' exonuclease, C-terminal subdomain"/>
    <property type="match status" value="2"/>
</dbReference>
<accession>A0A926DJ66</accession>
<dbReference type="Proteomes" id="UP000611762">
    <property type="component" value="Unassembled WGS sequence"/>
</dbReference>
<dbReference type="InterPro" id="IPR002421">
    <property type="entry name" value="5-3_exonuclease"/>
</dbReference>
<dbReference type="PANTHER" id="PTHR10133">
    <property type="entry name" value="DNA POLYMERASE I"/>
    <property type="match status" value="1"/>
</dbReference>
<evidence type="ECO:0000256" key="4">
    <source>
        <dbReference type="ARBA" id="ARBA00022679"/>
    </source>
</evidence>
<reference evidence="16" key="1">
    <citation type="submission" date="2020-08" db="EMBL/GenBank/DDBJ databases">
        <title>Genome public.</title>
        <authorList>
            <person name="Liu C."/>
            <person name="Sun Q."/>
        </authorList>
    </citation>
    <scope>NUCLEOTIDE SEQUENCE</scope>
    <source>
        <strain evidence="16">H8</strain>
    </source>
</reference>
<dbReference type="InterPro" id="IPR029060">
    <property type="entry name" value="PIN-like_dom_sf"/>
</dbReference>
<feature type="domain" description="DNA-directed DNA polymerase family A palm" evidence="15">
    <location>
        <begin position="632"/>
        <end position="839"/>
    </location>
</feature>
<keyword evidence="5 13" id="KW-0548">Nucleotidyltransferase</keyword>
<dbReference type="SUPFAM" id="SSF88723">
    <property type="entry name" value="PIN domain-like"/>
    <property type="match status" value="1"/>
</dbReference>
<dbReference type="PANTHER" id="PTHR10133:SF27">
    <property type="entry name" value="DNA POLYMERASE NU"/>
    <property type="match status" value="1"/>
</dbReference>
<keyword evidence="13" id="KW-0378">Hydrolase</keyword>
<dbReference type="Pfam" id="PF02739">
    <property type="entry name" value="5_3_exonuc_N"/>
    <property type="match status" value="1"/>
</dbReference>
<dbReference type="AlphaFoldDB" id="A0A926DJ66"/>
<evidence type="ECO:0000259" key="14">
    <source>
        <dbReference type="SMART" id="SM00475"/>
    </source>
</evidence>
<dbReference type="InterPro" id="IPR020046">
    <property type="entry name" value="5-3_exonucl_a-hlix_arch_N"/>
</dbReference>
<organism evidence="16 17">
    <name type="scientific">Congzhengia minquanensis</name>
    <dbReference type="NCBI Taxonomy" id="2763657"/>
    <lineage>
        <taxon>Bacteria</taxon>
        <taxon>Bacillati</taxon>
        <taxon>Bacillota</taxon>
        <taxon>Clostridia</taxon>
        <taxon>Eubacteriales</taxon>
        <taxon>Oscillospiraceae</taxon>
        <taxon>Congzhengia</taxon>
    </lineage>
</organism>
<dbReference type="InterPro" id="IPR012337">
    <property type="entry name" value="RNaseH-like_sf"/>
</dbReference>
<dbReference type="CDD" id="cd06140">
    <property type="entry name" value="DNA_polA_I_Bacillus_like_exo"/>
    <property type="match status" value="1"/>
</dbReference>
<gene>
    <name evidence="13 16" type="primary">polA</name>
    <name evidence="16" type="ORF">H8698_02805</name>
</gene>
<comment type="catalytic activity">
    <reaction evidence="11 13">
        <text>DNA(n) + a 2'-deoxyribonucleoside 5'-triphosphate = DNA(n+1) + diphosphate</text>
        <dbReference type="Rhea" id="RHEA:22508"/>
        <dbReference type="Rhea" id="RHEA-COMP:17339"/>
        <dbReference type="Rhea" id="RHEA-COMP:17340"/>
        <dbReference type="ChEBI" id="CHEBI:33019"/>
        <dbReference type="ChEBI" id="CHEBI:61560"/>
        <dbReference type="ChEBI" id="CHEBI:173112"/>
        <dbReference type="EC" id="2.7.7.7"/>
    </reaction>
</comment>
<dbReference type="InterPro" id="IPR018320">
    <property type="entry name" value="DNA_polymerase_1"/>
</dbReference>
<evidence type="ECO:0000256" key="8">
    <source>
        <dbReference type="ARBA" id="ARBA00022932"/>
    </source>
</evidence>
<keyword evidence="17" id="KW-1185">Reference proteome</keyword>
<dbReference type="Gene3D" id="1.20.1060.10">
    <property type="entry name" value="Taq DNA Polymerase, Chain T, domain 4"/>
    <property type="match status" value="1"/>
</dbReference>
<comment type="subunit">
    <text evidence="13">Single-chain monomer with multiple functions.</text>
</comment>
<evidence type="ECO:0000256" key="11">
    <source>
        <dbReference type="ARBA" id="ARBA00049244"/>
    </source>
</evidence>
<dbReference type="Pfam" id="PF22619">
    <property type="entry name" value="DNA_polI_exo1"/>
    <property type="match status" value="1"/>
</dbReference>
<dbReference type="RefSeq" id="WP_249311089.1">
    <property type="nucleotide sequence ID" value="NZ_JACRSU010000001.1"/>
</dbReference>
<dbReference type="InterPro" id="IPR002298">
    <property type="entry name" value="DNA_polymerase_A"/>
</dbReference>
<dbReference type="Pfam" id="PF00476">
    <property type="entry name" value="DNA_pol_A"/>
    <property type="match status" value="1"/>
</dbReference>
<dbReference type="SMART" id="SM00475">
    <property type="entry name" value="53EXOc"/>
    <property type="match status" value="1"/>
</dbReference>
<keyword evidence="7 13" id="KW-0227">DNA damage</keyword>
<dbReference type="GO" id="GO:0003677">
    <property type="term" value="F:DNA binding"/>
    <property type="evidence" value="ECO:0007669"/>
    <property type="project" value="UniProtKB-UniRule"/>
</dbReference>
<comment type="similarity">
    <text evidence="1 13">Belongs to the DNA polymerase type-A family.</text>
</comment>
<dbReference type="InterPro" id="IPR020045">
    <property type="entry name" value="DNA_polI_H3TH"/>
</dbReference>
<keyword evidence="6 13" id="KW-0235">DNA replication</keyword>
<comment type="caution">
    <text evidence="16">The sequence shown here is derived from an EMBL/GenBank/DDBJ whole genome shotgun (WGS) entry which is preliminary data.</text>
</comment>
<feature type="domain" description="5'-3' exonuclease" evidence="14">
    <location>
        <begin position="2"/>
        <end position="264"/>
    </location>
</feature>
<dbReference type="CDD" id="cd08637">
    <property type="entry name" value="DNA_pol_A_pol_I_C"/>
    <property type="match status" value="1"/>
</dbReference>
<dbReference type="InterPro" id="IPR036279">
    <property type="entry name" value="5-3_exonuclease_C_sf"/>
</dbReference>
<dbReference type="GO" id="GO:0006302">
    <property type="term" value="P:double-strand break repair"/>
    <property type="evidence" value="ECO:0007669"/>
    <property type="project" value="TreeGrafter"/>
</dbReference>
<evidence type="ECO:0000256" key="3">
    <source>
        <dbReference type="ARBA" id="ARBA00020311"/>
    </source>
</evidence>
<dbReference type="NCBIfam" id="NF004397">
    <property type="entry name" value="PRK05755.1"/>
    <property type="match status" value="1"/>
</dbReference>
<name>A0A926DJ66_9FIRM</name>
<dbReference type="PROSITE" id="PS00447">
    <property type="entry name" value="DNA_POLYMERASE_A"/>
    <property type="match status" value="1"/>
</dbReference>
<dbReference type="SUPFAM" id="SSF47807">
    <property type="entry name" value="5' to 3' exonuclease, C-terminal subdomain"/>
    <property type="match status" value="1"/>
</dbReference>
<dbReference type="InterPro" id="IPR019760">
    <property type="entry name" value="DNA-dir_DNA_pol_A_CS"/>
</dbReference>
<dbReference type="SUPFAM" id="SSF53098">
    <property type="entry name" value="Ribonuclease H-like"/>
    <property type="match status" value="1"/>
</dbReference>
<evidence type="ECO:0000256" key="7">
    <source>
        <dbReference type="ARBA" id="ARBA00022763"/>
    </source>
</evidence>
<dbReference type="CDD" id="cd09859">
    <property type="entry name" value="PIN_53EXO"/>
    <property type="match status" value="1"/>
</dbReference>
<dbReference type="FunFam" id="1.20.1060.10:FF:000001">
    <property type="entry name" value="DNA polymerase I"/>
    <property type="match status" value="1"/>
</dbReference>
<dbReference type="CDD" id="cd09898">
    <property type="entry name" value="H3TH_53EXO"/>
    <property type="match status" value="1"/>
</dbReference>
<proteinExistence type="inferred from homology"/>